<dbReference type="Pfam" id="PF01272">
    <property type="entry name" value="GreA_GreB"/>
    <property type="match status" value="1"/>
</dbReference>
<dbReference type="GO" id="GO:0003746">
    <property type="term" value="F:translation elongation factor activity"/>
    <property type="evidence" value="ECO:0007669"/>
    <property type="project" value="UniProtKB-KW"/>
</dbReference>
<evidence type="ECO:0000313" key="2">
    <source>
        <dbReference type="EMBL" id="SEH79518.1"/>
    </source>
</evidence>
<dbReference type="InterPro" id="IPR036953">
    <property type="entry name" value="GreA/GreB_C_sf"/>
</dbReference>
<keyword evidence="3" id="KW-1185">Reference proteome</keyword>
<keyword evidence="2" id="KW-0648">Protein biosynthesis</keyword>
<dbReference type="GO" id="GO:0032784">
    <property type="term" value="P:regulation of DNA-templated transcription elongation"/>
    <property type="evidence" value="ECO:0007669"/>
    <property type="project" value="InterPro"/>
</dbReference>
<proteinExistence type="predicted"/>
<dbReference type="STRING" id="173990.SAMN05660691_01478"/>
<reference evidence="3" key="1">
    <citation type="submission" date="2016-10" db="EMBL/GenBank/DDBJ databases">
        <authorList>
            <person name="Varghese N."/>
            <person name="Submissions S."/>
        </authorList>
    </citation>
    <scope>NUCLEOTIDE SEQUENCE [LARGE SCALE GENOMIC DNA]</scope>
    <source>
        <strain evidence="3">DSM 17616</strain>
    </source>
</reference>
<evidence type="ECO:0000259" key="1">
    <source>
        <dbReference type="Pfam" id="PF01272"/>
    </source>
</evidence>
<dbReference type="Gene3D" id="3.10.50.30">
    <property type="entry name" value="Transcription elongation factor, GreA/GreB, C-terminal domain"/>
    <property type="match status" value="1"/>
</dbReference>
<keyword evidence="2" id="KW-0251">Elongation factor</keyword>
<evidence type="ECO:0000313" key="3">
    <source>
        <dbReference type="Proteomes" id="UP000199371"/>
    </source>
</evidence>
<dbReference type="AlphaFoldDB" id="A0A1H6KZT7"/>
<feature type="domain" description="Transcription elongation factor GreA/GreB C-terminal" evidence="1">
    <location>
        <begin position="54"/>
        <end position="125"/>
    </location>
</feature>
<dbReference type="GO" id="GO:0003677">
    <property type="term" value="F:DNA binding"/>
    <property type="evidence" value="ECO:0007669"/>
    <property type="project" value="InterPro"/>
</dbReference>
<dbReference type="RefSeq" id="WP_092791836.1">
    <property type="nucleotide sequence ID" value="NZ_FNXF01000004.1"/>
</dbReference>
<sequence>MFFCYPKRPYGVVSRAIAALACQQLLPLSVLQLANIMHFIADDTARHRLSNNASCIRPGSSVELHNTDTNERGWLQVVYPAQASYRRGCISIVSPLGAALIGKAPEASIELTVLRQRLHFRVLTVLNVTHRQPRRS</sequence>
<protein>
    <submittedName>
        <fullName evidence="2">Transcription elongation factor, GreA/GreB, C-term</fullName>
    </submittedName>
</protein>
<name>A0A1H6KZT7_9GAMM</name>
<dbReference type="OrthoDB" id="5768929at2"/>
<dbReference type="EMBL" id="FNXF01000004">
    <property type="protein sequence ID" value="SEH79518.1"/>
    <property type="molecule type" value="Genomic_DNA"/>
</dbReference>
<dbReference type="InterPro" id="IPR001437">
    <property type="entry name" value="Tscrpt_elong_fac_GreA/B_C"/>
</dbReference>
<dbReference type="Proteomes" id="UP000199371">
    <property type="component" value="Unassembled WGS sequence"/>
</dbReference>
<dbReference type="SUPFAM" id="SSF54534">
    <property type="entry name" value="FKBP-like"/>
    <property type="match status" value="1"/>
</dbReference>
<organism evidence="2 3">
    <name type="scientific">Rheinheimera pacifica</name>
    <dbReference type="NCBI Taxonomy" id="173990"/>
    <lineage>
        <taxon>Bacteria</taxon>
        <taxon>Pseudomonadati</taxon>
        <taxon>Pseudomonadota</taxon>
        <taxon>Gammaproteobacteria</taxon>
        <taxon>Chromatiales</taxon>
        <taxon>Chromatiaceae</taxon>
        <taxon>Rheinheimera</taxon>
    </lineage>
</organism>
<gene>
    <name evidence="2" type="ORF">SAMN05660691_01478</name>
</gene>
<accession>A0A1H6KZT7</accession>